<evidence type="ECO:0000313" key="2">
    <source>
        <dbReference type="Proteomes" id="UP000306319"/>
    </source>
</evidence>
<organism evidence="1 2">
    <name type="scientific">Lepagella muris</name>
    <dbReference type="NCBI Taxonomy" id="3032870"/>
    <lineage>
        <taxon>Bacteria</taxon>
        <taxon>Pseudomonadati</taxon>
        <taxon>Bacteroidota</taxon>
        <taxon>Bacteroidia</taxon>
        <taxon>Bacteroidales</taxon>
        <taxon>Muribaculaceae</taxon>
        <taxon>Lepagella</taxon>
    </lineage>
</organism>
<keyword evidence="1" id="KW-0378">Hydrolase</keyword>
<dbReference type="EMBL" id="SRYB01000012">
    <property type="protein sequence ID" value="TGY78581.1"/>
    <property type="molecule type" value="Genomic_DNA"/>
</dbReference>
<protein>
    <submittedName>
        <fullName evidence="1">DNA helicase RecQ</fullName>
        <ecNumber evidence="1">3.6.4.12</ecNumber>
    </submittedName>
</protein>
<gene>
    <name evidence="1" type="primary">recQ</name>
    <name evidence="1" type="ORF">E5331_09695</name>
</gene>
<keyword evidence="1" id="KW-0347">Helicase</keyword>
<keyword evidence="1" id="KW-0547">Nucleotide-binding</keyword>
<accession>A0AC61RES4</accession>
<sequence>MISPQTILKKYYGYSSFRPGQAEIVDAILQGRDALALMPTGGGKSICFQVPALMLPGCAIVISPLIALMNDQVLALRANGIPAAAIHSNQDEYINRDSYDKAIKGEMKIIYISPERMTADIDLIASKINVSLVAIDEAHCISQWGHDFRPVYTSLRYIKERFPGVPVMALTATADRLTRTDISTALGLDDPFCWTGSFDRPNISISVMNDPGKKQRLKIISSLIEKYHLDSGIVYCLSRKKTEEMHAALTELGYRSVCYHAGMTPQDREASQKAFVDGDVQVVCATIAFGMGIDKSNIRWVVHNNIPGNIESYYQEIGRAGRDGLPSEAIMFYNFADIMMRRNFVDESGQKEINSEKLDFMQKFAEASICRRRILLSYFSEEATHDCGNCDNCRNPRRRFDGTILAQKALSAVIRINAQEAMNTVIDILRGSNRADIVKKGYNRIKTYGVGADLSSRVWHSYMLQMIQLGLFEVAYEENFHLRPTPYGMRVVKGLERIELSLFQESDYYSSGKKRTQAEPKIVVKKTPEEQLTDILKTLRKEIAGKEGIPAYMVFSDASLEDMVRVRPTDMESFATVSGVGDVKLSRYGKTFVSEIRKFQGLPKSLPAGSSAKESLRMFNSGMKPANIASVRNVSISTVYSHLIQFADNDMLSDFRRLLTNEQYGIVCHVFKNDAEKAYQTLNNLYAIPSHIIRAALAEQRYRERHGNPG</sequence>
<dbReference type="Proteomes" id="UP000306319">
    <property type="component" value="Unassembled WGS sequence"/>
</dbReference>
<dbReference type="EC" id="3.6.4.12" evidence="1"/>
<proteinExistence type="predicted"/>
<keyword evidence="2" id="KW-1185">Reference proteome</keyword>
<name>A0AC61RES4_9BACT</name>
<evidence type="ECO:0000313" key="1">
    <source>
        <dbReference type="EMBL" id="TGY78581.1"/>
    </source>
</evidence>
<comment type="caution">
    <text evidence="1">The sequence shown here is derived from an EMBL/GenBank/DDBJ whole genome shotgun (WGS) entry which is preliminary data.</text>
</comment>
<reference evidence="1" key="1">
    <citation type="submission" date="2019-04" db="EMBL/GenBank/DDBJ databases">
        <title>Microbes associate with the intestines of laboratory mice.</title>
        <authorList>
            <person name="Navarre W."/>
            <person name="Wong E."/>
            <person name="Huang K."/>
            <person name="Tropini C."/>
            <person name="Ng K."/>
            <person name="Yu B."/>
        </authorList>
    </citation>
    <scope>NUCLEOTIDE SEQUENCE</scope>
    <source>
        <strain evidence="1">NM04_E33</strain>
    </source>
</reference>
<keyword evidence="1" id="KW-0067">ATP-binding</keyword>